<dbReference type="EMBL" id="JAPMOS010000040">
    <property type="protein sequence ID" value="KAJ4457773.1"/>
    <property type="molecule type" value="Genomic_DNA"/>
</dbReference>
<proteinExistence type="predicted"/>
<evidence type="ECO:0000313" key="2">
    <source>
        <dbReference type="Proteomes" id="UP001141327"/>
    </source>
</evidence>
<comment type="caution">
    <text evidence="1">The sequence shown here is derived from an EMBL/GenBank/DDBJ whole genome shotgun (WGS) entry which is preliminary data.</text>
</comment>
<evidence type="ECO:0000313" key="1">
    <source>
        <dbReference type="EMBL" id="KAJ4457773.1"/>
    </source>
</evidence>
<sequence length="153" mass="16154">MNGTAILDIIDRSQACDCLPLSSRGDPNFHERTCGGSFIVHGDHHLTRVVDTTDPPAPPATPAATPWSTICYLAHHSCELALTAVVSATVGLTSEDLGAHSLHLDQPGLGSFQFDQNSCSFATELALSQLGGFCHFSHSTSVEIQIAQSSVLP</sequence>
<dbReference type="Proteomes" id="UP001141327">
    <property type="component" value="Unassembled WGS sequence"/>
</dbReference>
<name>A0ABQ8UHV7_9EUKA</name>
<gene>
    <name evidence="1" type="ORF">PAPYR_6706</name>
</gene>
<organism evidence="1 2">
    <name type="scientific">Paratrimastix pyriformis</name>
    <dbReference type="NCBI Taxonomy" id="342808"/>
    <lineage>
        <taxon>Eukaryota</taxon>
        <taxon>Metamonada</taxon>
        <taxon>Preaxostyla</taxon>
        <taxon>Paratrimastigidae</taxon>
        <taxon>Paratrimastix</taxon>
    </lineage>
</organism>
<keyword evidence="2" id="KW-1185">Reference proteome</keyword>
<reference evidence="1" key="1">
    <citation type="journal article" date="2022" name="bioRxiv">
        <title>Genomics of Preaxostyla Flagellates Illuminates Evolutionary Transitions and the Path Towards Mitochondrial Loss.</title>
        <authorList>
            <person name="Novak L.V.F."/>
            <person name="Treitli S.C."/>
            <person name="Pyrih J."/>
            <person name="Halakuc P."/>
            <person name="Pipaliya S.V."/>
            <person name="Vacek V."/>
            <person name="Brzon O."/>
            <person name="Soukal P."/>
            <person name="Eme L."/>
            <person name="Dacks J.B."/>
            <person name="Karnkowska A."/>
            <person name="Elias M."/>
            <person name="Hampl V."/>
        </authorList>
    </citation>
    <scope>NUCLEOTIDE SEQUENCE</scope>
    <source>
        <strain evidence="1">RCP-MX</strain>
    </source>
</reference>
<protein>
    <submittedName>
        <fullName evidence="1">Uncharacterized protein</fullName>
    </submittedName>
</protein>
<accession>A0ABQ8UHV7</accession>